<keyword evidence="2" id="KW-1185">Reference proteome</keyword>
<reference evidence="1 2" key="1">
    <citation type="submission" date="2008-12" db="EMBL/GenBank/DDBJ databases">
        <title>Annotation of Bacteroides fragilis strain 3_1_12.</title>
        <authorList>
            <consortium name="The Broad Institute Genome Sequencing Platform"/>
            <person name="Ward D."/>
            <person name="Young S.K."/>
            <person name="Kodira C.D."/>
            <person name="Zeng Q."/>
            <person name="Koehrsen M."/>
            <person name="Alvarado L."/>
            <person name="Berlin A."/>
            <person name="Borenstein D."/>
            <person name="Chen Z."/>
            <person name="Engels R."/>
            <person name="Freedman E."/>
            <person name="Gellesch M."/>
            <person name="Goldberg J."/>
            <person name="Griggs A."/>
            <person name="Gujja S."/>
            <person name="Heiman D."/>
            <person name="Hepburn T."/>
            <person name="Howarth C."/>
            <person name="Jen D."/>
            <person name="Larson L."/>
            <person name="Lewis B."/>
            <person name="Mehta T."/>
            <person name="Park D."/>
            <person name="Pearson M."/>
            <person name="Roberts A."/>
            <person name="Saif S."/>
            <person name="Shea T."/>
            <person name="Shenoy N."/>
            <person name="Sisk P."/>
            <person name="Stolte C."/>
            <person name="Sykes S."/>
            <person name="Walk T."/>
            <person name="White J."/>
            <person name="Yandava C."/>
            <person name="Allen-Vercoe E."/>
            <person name="Strauss J."/>
            <person name="Ambrose C."/>
            <person name="Lander E."/>
            <person name="Nusbaum C."/>
            <person name="Galagan J."/>
            <person name="Birren B."/>
        </authorList>
    </citation>
    <scope>NUCLEOTIDE SEQUENCE [LARGE SCALE GENOMIC DNA]</scope>
    <source>
        <strain evidence="1 2">3_1_12</strain>
    </source>
</reference>
<dbReference type="EMBL" id="EQ973214">
    <property type="protein sequence ID" value="EFR54198.1"/>
    <property type="molecule type" value="Genomic_DNA"/>
</dbReference>
<dbReference type="Proteomes" id="UP000005101">
    <property type="component" value="Unassembled WGS sequence"/>
</dbReference>
<protein>
    <recommendedName>
        <fullName evidence="3">Secreted protein</fullName>
    </recommendedName>
</protein>
<gene>
    <name evidence="1" type="ORF">BFAG_02895</name>
</gene>
<organism evidence="1 2">
    <name type="scientific">Bacteroides fragilis 3_1_12</name>
    <dbReference type="NCBI Taxonomy" id="457424"/>
    <lineage>
        <taxon>Bacteria</taxon>
        <taxon>Pseudomonadati</taxon>
        <taxon>Bacteroidota</taxon>
        <taxon>Bacteroidia</taxon>
        <taxon>Bacteroidales</taxon>
        <taxon>Bacteroidaceae</taxon>
        <taxon>Bacteroides</taxon>
    </lineage>
</organism>
<name>A0ABN0BMS3_BACFG</name>
<evidence type="ECO:0000313" key="2">
    <source>
        <dbReference type="Proteomes" id="UP000005101"/>
    </source>
</evidence>
<accession>A0ABN0BMS3</accession>
<proteinExistence type="predicted"/>
<evidence type="ECO:0000313" key="1">
    <source>
        <dbReference type="EMBL" id="EFR54198.1"/>
    </source>
</evidence>
<evidence type="ECO:0008006" key="3">
    <source>
        <dbReference type="Google" id="ProtNLM"/>
    </source>
</evidence>
<sequence length="66" mass="7688">MIKNFGFYAFISVLYVTLSPLKPTNIGNLTIQRLKNRYHENNRIFKNSSIISSSFSKQHYSLCTEL</sequence>